<dbReference type="Proteomes" id="UP001056708">
    <property type="component" value="Chromosome"/>
</dbReference>
<organism evidence="2 3">
    <name type="scientific">Phormidium yuhuli AB48</name>
    <dbReference type="NCBI Taxonomy" id="2940671"/>
    <lineage>
        <taxon>Bacteria</taxon>
        <taxon>Bacillati</taxon>
        <taxon>Cyanobacteriota</taxon>
        <taxon>Cyanophyceae</taxon>
        <taxon>Oscillatoriophycideae</taxon>
        <taxon>Oscillatoriales</taxon>
        <taxon>Oscillatoriaceae</taxon>
        <taxon>Phormidium</taxon>
        <taxon>Phormidium yuhuli</taxon>
    </lineage>
</organism>
<keyword evidence="3" id="KW-1185">Reference proteome</keyword>
<evidence type="ECO:0000313" key="3">
    <source>
        <dbReference type="Proteomes" id="UP001056708"/>
    </source>
</evidence>
<gene>
    <name evidence="2" type="ORF">NEA10_11035</name>
</gene>
<feature type="region of interest" description="Disordered" evidence="1">
    <location>
        <begin position="1"/>
        <end position="44"/>
    </location>
</feature>
<proteinExistence type="predicted"/>
<dbReference type="RefSeq" id="WP_252659892.1">
    <property type="nucleotide sequence ID" value="NZ_CP098611.1"/>
</dbReference>
<sequence length="180" mass="19467">MAVAGGCMEDSHHRSAVGVENLHREDLPSEDLQGEVSSGRENSRPASRYYRADLPVNAEMRIVPRADGEVNVEIIAAAPEGAGAMAAADCPILASGHFDEGVFIAPSIPPGVLGYDSFWVEGDSHDVFIRAEQVEEGLQVSGQIDHCGLDTAFAGFYRPIDETESRLFVGDLQEPWRLND</sequence>
<protein>
    <submittedName>
        <fullName evidence="2">Uncharacterized protein</fullName>
    </submittedName>
</protein>
<reference evidence="2" key="1">
    <citation type="submission" date="2022-06" db="EMBL/GenBank/DDBJ databases">
        <title>Genome sequence of Phormidium yuhuli AB48 isolated from an industrial photobioreactor environment.</title>
        <authorList>
            <person name="Qiu Y."/>
            <person name="Noonan A.J.C."/>
            <person name="Dofher K."/>
            <person name="Koch M."/>
            <person name="Kieft B."/>
            <person name="Lin X."/>
            <person name="Ziels R.M."/>
            <person name="Hallam S.J."/>
        </authorList>
    </citation>
    <scope>NUCLEOTIDE SEQUENCE</scope>
    <source>
        <strain evidence="2">AB48</strain>
    </source>
</reference>
<evidence type="ECO:0000313" key="2">
    <source>
        <dbReference type="EMBL" id="USR89427.1"/>
    </source>
</evidence>
<name>A0ABY5AJP6_9CYAN</name>
<dbReference type="EMBL" id="CP098611">
    <property type="protein sequence ID" value="USR89427.1"/>
    <property type="molecule type" value="Genomic_DNA"/>
</dbReference>
<accession>A0ABY5AJP6</accession>
<evidence type="ECO:0000256" key="1">
    <source>
        <dbReference type="SAM" id="MobiDB-lite"/>
    </source>
</evidence>